<accession>A0ACB7SRY3</accession>
<proteinExistence type="predicted"/>
<comment type="caution">
    <text evidence="1">The sequence shown here is derived from an EMBL/GenBank/DDBJ whole genome shotgun (WGS) entry which is preliminary data.</text>
</comment>
<name>A0ACB7SRY3_HYAAI</name>
<organism evidence="1 2">
    <name type="scientific">Hyalomma asiaticum</name>
    <name type="common">Tick</name>
    <dbReference type="NCBI Taxonomy" id="266040"/>
    <lineage>
        <taxon>Eukaryota</taxon>
        <taxon>Metazoa</taxon>
        <taxon>Ecdysozoa</taxon>
        <taxon>Arthropoda</taxon>
        <taxon>Chelicerata</taxon>
        <taxon>Arachnida</taxon>
        <taxon>Acari</taxon>
        <taxon>Parasitiformes</taxon>
        <taxon>Ixodida</taxon>
        <taxon>Ixodoidea</taxon>
        <taxon>Ixodidae</taxon>
        <taxon>Hyalomminae</taxon>
        <taxon>Hyalomma</taxon>
    </lineage>
</organism>
<keyword evidence="2" id="KW-1185">Reference proteome</keyword>
<evidence type="ECO:0000313" key="1">
    <source>
        <dbReference type="EMBL" id="KAH6935887.1"/>
    </source>
</evidence>
<dbReference type="EMBL" id="CM023483">
    <property type="protein sequence ID" value="KAH6935887.1"/>
    <property type="molecule type" value="Genomic_DNA"/>
</dbReference>
<sequence>MPNFLKVVAGDRAALERVAYEVGEDQANQGVLYSEIRLFAHVMASQHTLLQLGPGPHTKAATLGVHRTAHAGEAGPATNVSRAIEELRAERIGHGYAAMREGGAPLRLALDRGIHFEVCPNSSYLTGAVSPGERHPMLCLRDHCASYSLNTDDPTITHTRISDEYQLALNLGFRPDDILESNRAAIEASFLSPEEKRELRNKFERLNASSRASCCFYDCSPRKSLKNGDVSPNQMGPNSVIVSLAERRPRHLAHENRAFSYAHSSNHHLDEVARWLYPSQGSSGDRDALTRIAYEAGVDQANCGVIYSEMRLFAQMMSSSMSSLPKGSGPMTLNTTREVVDATLAGFQKAEEECGIKCRLVLACFRDKPEWADEVVTLCQEYKGKGVVGMDVCGVFAPKQTATEGEEILHPQVINAFKKAATLGVHRTAHAGEAGPPSNIARAVTELGTERIGHGYAAMRDGGEAFRLAISKNIHFEVCPNSSYLTGAVKPSEEHPMMACKKQNASFSMSTDDPTITHTDIDDEYWLALRLGLTPQDIIKTNHNAIENCFLPPDEKQALRKWFDQLNGL</sequence>
<reference evidence="1" key="1">
    <citation type="submission" date="2020-05" db="EMBL/GenBank/DDBJ databases">
        <title>Large-scale comparative analyses of tick genomes elucidate their genetic diversity and vector capacities.</title>
        <authorList>
            <person name="Jia N."/>
            <person name="Wang J."/>
            <person name="Shi W."/>
            <person name="Du L."/>
            <person name="Sun Y."/>
            <person name="Zhan W."/>
            <person name="Jiang J."/>
            <person name="Wang Q."/>
            <person name="Zhang B."/>
            <person name="Ji P."/>
            <person name="Sakyi L.B."/>
            <person name="Cui X."/>
            <person name="Yuan T."/>
            <person name="Jiang B."/>
            <person name="Yang W."/>
            <person name="Lam T.T.-Y."/>
            <person name="Chang Q."/>
            <person name="Ding S."/>
            <person name="Wang X."/>
            <person name="Zhu J."/>
            <person name="Ruan X."/>
            <person name="Zhao L."/>
            <person name="Wei J."/>
            <person name="Que T."/>
            <person name="Du C."/>
            <person name="Cheng J."/>
            <person name="Dai P."/>
            <person name="Han X."/>
            <person name="Huang E."/>
            <person name="Gao Y."/>
            <person name="Liu J."/>
            <person name="Shao H."/>
            <person name="Ye R."/>
            <person name="Li L."/>
            <person name="Wei W."/>
            <person name="Wang X."/>
            <person name="Wang C."/>
            <person name="Yang T."/>
            <person name="Huo Q."/>
            <person name="Li W."/>
            <person name="Guo W."/>
            <person name="Chen H."/>
            <person name="Zhou L."/>
            <person name="Ni X."/>
            <person name="Tian J."/>
            <person name="Zhou Y."/>
            <person name="Sheng Y."/>
            <person name="Liu T."/>
            <person name="Pan Y."/>
            <person name="Xia L."/>
            <person name="Li J."/>
            <person name="Zhao F."/>
            <person name="Cao W."/>
        </authorList>
    </citation>
    <scope>NUCLEOTIDE SEQUENCE</scope>
    <source>
        <strain evidence="1">Hyas-2018</strain>
    </source>
</reference>
<protein>
    <submittedName>
        <fullName evidence="1">Uncharacterized protein</fullName>
    </submittedName>
</protein>
<gene>
    <name evidence="1" type="ORF">HPB50_011364</name>
</gene>
<dbReference type="Proteomes" id="UP000821845">
    <property type="component" value="Chromosome 3"/>
</dbReference>
<evidence type="ECO:0000313" key="2">
    <source>
        <dbReference type="Proteomes" id="UP000821845"/>
    </source>
</evidence>